<reference evidence="2" key="1">
    <citation type="submission" date="2021-02" db="EMBL/GenBank/DDBJ databases">
        <authorList>
            <person name="Nowell W R."/>
        </authorList>
    </citation>
    <scope>NUCLEOTIDE SEQUENCE</scope>
</reference>
<dbReference type="AlphaFoldDB" id="A0A820MYB4"/>
<evidence type="ECO:0000313" key="2">
    <source>
        <dbReference type="EMBL" id="CAF4378966.1"/>
    </source>
</evidence>
<sequence>GDEDINDIDDDDDYDDDDDNNNQMNVNCFKQEQFDYDENRV</sequence>
<gene>
    <name evidence="2" type="ORF">KXQ929_LOCUS49797</name>
</gene>
<evidence type="ECO:0000256" key="1">
    <source>
        <dbReference type="SAM" id="MobiDB-lite"/>
    </source>
</evidence>
<name>A0A820MYB4_9BILA</name>
<dbReference type="EMBL" id="CAJOBB010021740">
    <property type="protein sequence ID" value="CAF4378966.1"/>
    <property type="molecule type" value="Genomic_DNA"/>
</dbReference>
<proteinExistence type="predicted"/>
<feature type="non-terminal residue" evidence="2">
    <location>
        <position position="1"/>
    </location>
</feature>
<comment type="caution">
    <text evidence="2">The sequence shown here is derived from an EMBL/GenBank/DDBJ whole genome shotgun (WGS) entry which is preliminary data.</text>
</comment>
<dbReference type="Proteomes" id="UP000663868">
    <property type="component" value="Unassembled WGS sequence"/>
</dbReference>
<accession>A0A820MYB4</accession>
<evidence type="ECO:0000313" key="3">
    <source>
        <dbReference type="Proteomes" id="UP000663868"/>
    </source>
</evidence>
<organism evidence="2 3">
    <name type="scientific">Adineta steineri</name>
    <dbReference type="NCBI Taxonomy" id="433720"/>
    <lineage>
        <taxon>Eukaryota</taxon>
        <taxon>Metazoa</taxon>
        <taxon>Spiralia</taxon>
        <taxon>Gnathifera</taxon>
        <taxon>Rotifera</taxon>
        <taxon>Eurotatoria</taxon>
        <taxon>Bdelloidea</taxon>
        <taxon>Adinetida</taxon>
        <taxon>Adinetidae</taxon>
        <taxon>Adineta</taxon>
    </lineage>
</organism>
<feature type="compositionally biased region" description="Acidic residues" evidence="1">
    <location>
        <begin position="1"/>
        <end position="20"/>
    </location>
</feature>
<feature type="region of interest" description="Disordered" evidence="1">
    <location>
        <begin position="1"/>
        <end position="41"/>
    </location>
</feature>
<protein>
    <submittedName>
        <fullName evidence="2">Uncharacterized protein</fullName>
    </submittedName>
</protein>